<evidence type="ECO:0000256" key="10">
    <source>
        <dbReference type="SAM" id="SignalP"/>
    </source>
</evidence>
<feature type="domain" description="Copper amine oxidase catalytic" evidence="11">
    <location>
        <begin position="324"/>
        <end position="702"/>
    </location>
</feature>
<dbReference type="InterPro" id="IPR015328">
    <property type="entry name" value="DUF1965"/>
</dbReference>
<keyword evidence="6 9" id="KW-0186">Copper</keyword>
<dbReference type="Pfam" id="PF02727">
    <property type="entry name" value="Cu_amine_oxidN2"/>
    <property type="match status" value="1"/>
</dbReference>
<evidence type="ECO:0000259" key="12">
    <source>
        <dbReference type="Pfam" id="PF02727"/>
    </source>
</evidence>
<comment type="cofactor">
    <cofactor evidence="9">
        <name>Cu cation</name>
        <dbReference type="ChEBI" id="CHEBI:23378"/>
    </cofactor>
    <text evidence="9">Contains 1 topaquinone per subunit.</text>
</comment>
<evidence type="ECO:0000256" key="9">
    <source>
        <dbReference type="RuleBase" id="RU000672"/>
    </source>
</evidence>
<evidence type="ECO:0000256" key="2">
    <source>
        <dbReference type="ARBA" id="ARBA00007983"/>
    </source>
</evidence>
<dbReference type="Pfam" id="PF01179">
    <property type="entry name" value="Cu_amine_oxid"/>
    <property type="match status" value="1"/>
</dbReference>
<feature type="signal peptide" evidence="10">
    <location>
        <begin position="1"/>
        <end position="26"/>
    </location>
</feature>
<dbReference type="Gene3D" id="3.10.450.40">
    <property type="match status" value="2"/>
</dbReference>
<evidence type="ECO:0000256" key="5">
    <source>
        <dbReference type="ARBA" id="ARBA00023002"/>
    </source>
</evidence>
<dbReference type="InterPro" id="IPR015800">
    <property type="entry name" value="Cu_amine_oxidase_N2"/>
</dbReference>
<comment type="similarity">
    <text evidence="2 9">Belongs to the copper/topaquinone oxidase family.</text>
</comment>
<accession>A0AAV9NX18</accession>
<dbReference type="Pfam" id="PF09248">
    <property type="entry name" value="DUF1965"/>
    <property type="match status" value="1"/>
</dbReference>
<dbReference type="InterPro" id="IPR000269">
    <property type="entry name" value="Cu_amine_oxidase"/>
</dbReference>
<keyword evidence="5 9" id="KW-0560">Oxidoreductase</keyword>
<evidence type="ECO:0000256" key="8">
    <source>
        <dbReference type="PIRSR" id="PIRSR600269-51"/>
    </source>
</evidence>
<dbReference type="GeneID" id="89932436"/>
<feature type="modified residue" description="2',4',5'-topaquinone" evidence="8">
    <location>
        <position position="457"/>
    </location>
</feature>
<dbReference type="EMBL" id="JAVRRT010000032">
    <property type="protein sequence ID" value="KAK5162859.1"/>
    <property type="molecule type" value="Genomic_DNA"/>
</dbReference>
<dbReference type="GO" id="GO:0009308">
    <property type="term" value="P:amine metabolic process"/>
    <property type="evidence" value="ECO:0007669"/>
    <property type="project" value="UniProtKB-UniRule"/>
</dbReference>
<name>A0AAV9NX18_9PEZI</name>
<evidence type="ECO:0000259" key="13">
    <source>
        <dbReference type="Pfam" id="PF09248"/>
    </source>
</evidence>
<dbReference type="RefSeq" id="XP_064653471.1">
    <property type="nucleotide sequence ID" value="XM_064808328.1"/>
</dbReference>
<evidence type="ECO:0000256" key="7">
    <source>
        <dbReference type="PIRSR" id="PIRSR600269-50"/>
    </source>
</evidence>
<dbReference type="Gene3D" id="2.70.98.20">
    <property type="entry name" value="Copper amine oxidase, catalytic domain"/>
    <property type="match status" value="1"/>
</dbReference>
<dbReference type="GO" id="GO:0008131">
    <property type="term" value="F:primary methylamine oxidase activity"/>
    <property type="evidence" value="ECO:0007669"/>
    <property type="project" value="InterPro"/>
</dbReference>
<dbReference type="InterPro" id="IPR015798">
    <property type="entry name" value="Cu_amine_oxidase_C"/>
</dbReference>
<comment type="PTM">
    <text evidence="8 9">Topaquinone (TPQ) is generated by copper-dependent autoxidation of a specific tyrosyl residue.</text>
</comment>
<evidence type="ECO:0000256" key="6">
    <source>
        <dbReference type="ARBA" id="ARBA00023008"/>
    </source>
</evidence>
<dbReference type="InterPro" id="IPR016182">
    <property type="entry name" value="Cu_amine_oxidase_N-reg"/>
</dbReference>
<feature type="chain" id="PRO_5043900313" description="Amine oxidase" evidence="10">
    <location>
        <begin position="27"/>
        <end position="737"/>
    </location>
</feature>
<evidence type="ECO:0000313" key="14">
    <source>
        <dbReference type="EMBL" id="KAK5162859.1"/>
    </source>
</evidence>
<feature type="domain" description="Copper amine oxidase N2-terminal" evidence="12">
    <location>
        <begin position="78"/>
        <end position="154"/>
    </location>
</feature>
<keyword evidence="15" id="KW-1185">Reference proteome</keyword>
<feature type="domain" description="DUF1965" evidence="13">
    <location>
        <begin position="240"/>
        <end position="309"/>
    </location>
</feature>
<protein>
    <recommendedName>
        <fullName evidence="9">Amine oxidase</fullName>
        <ecNumber evidence="9">1.4.3.-</ecNumber>
    </recommendedName>
</protein>
<dbReference type="EC" id="1.4.3.-" evidence="9"/>
<comment type="caution">
    <text evidence="14">The sequence shown here is derived from an EMBL/GenBank/DDBJ whole genome shotgun (WGS) entry which is preliminary data.</text>
</comment>
<keyword evidence="3 9" id="KW-0479">Metal-binding</keyword>
<keyword evidence="4 7" id="KW-0801">TPQ</keyword>
<dbReference type="PANTHER" id="PTHR10638:SF20">
    <property type="entry name" value="AMINE OXIDASE"/>
    <property type="match status" value="1"/>
</dbReference>
<dbReference type="InterPro" id="IPR036460">
    <property type="entry name" value="Cu_amine_oxidase_C_sf"/>
</dbReference>
<dbReference type="Proteomes" id="UP001337655">
    <property type="component" value="Unassembled WGS sequence"/>
</dbReference>
<dbReference type="SUPFAM" id="SSF49998">
    <property type="entry name" value="Amine oxidase catalytic domain"/>
    <property type="match status" value="1"/>
</dbReference>
<gene>
    <name evidence="14" type="ORF">LTR77_011116</name>
</gene>
<keyword evidence="10" id="KW-0732">Signal</keyword>
<dbReference type="GO" id="GO:0048038">
    <property type="term" value="F:quinone binding"/>
    <property type="evidence" value="ECO:0007669"/>
    <property type="project" value="InterPro"/>
</dbReference>
<feature type="active site" description="Schiff-base intermediate with substrate; via topaquinone" evidence="7">
    <location>
        <position position="457"/>
    </location>
</feature>
<comment type="cofactor">
    <cofactor evidence="1">
        <name>Cu cation</name>
        <dbReference type="ChEBI" id="CHEBI:23378"/>
    </cofactor>
</comment>
<dbReference type="PANTHER" id="PTHR10638">
    <property type="entry name" value="COPPER AMINE OXIDASE"/>
    <property type="match status" value="1"/>
</dbReference>
<proteinExistence type="inferred from homology"/>
<evidence type="ECO:0000259" key="11">
    <source>
        <dbReference type="Pfam" id="PF01179"/>
    </source>
</evidence>
<dbReference type="GO" id="GO:0005886">
    <property type="term" value="C:plasma membrane"/>
    <property type="evidence" value="ECO:0007669"/>
    <property type="project" value="TreeGrafter"/>
</dbReference>
<evidence type="ECO:0000256" key="4">
    <source>
        <dbReference type="ARBA" id="ARBA00022772"/>
    </source>
</evidence>
<organism evidence="14 15">
    <name type="scientific">Saxophila tyrrhenica</name>
    <dbReference type="NCBI Taxonomy" id="1690608"/>
    <lineage>
        <taxon>Eukaryota</taxon>
        <taxon>Fungi</taxon>
        <taxon>Dikarya</taxon>
        <taxon>Ascomycota</taxon>
        <taxon>Pezizomycotina</taxon>
        <taxon>Dothideomycetes</taxon>
        <taxon>Dothideomycetidae</taxon>
        <taxon>Mycosphaerellales</taxon>
        <taxon>Extremaceae</taxon>
        <taxon>Saxophila</taxon>
    </lineage>
</organism>
<evidence type="ECO:0000313" key="15">
    <source>
        <dbReference type="Proteomes" id="UP001337655"/>
    </source>
</evidence>
<sequence>MLSSSGLWSLCIAVLLLSQAAHGARSHPNRYRYSQNGGPELYNGYNAIQETILPGAGCTTRPPPEIKAPKKNVWADLTRIEKHQVGRWVKNRNEFKGYEIDYMQILTPNKTDILQYLDHDGEEPSRYANVVVYDSKSEQPQKEHLRVGPLPVTNATTWEPLSYPYTSKDGKIRCLAGATKWHDYDKFIANITDPVKDVTKDLWNLTADEWFPLSQDPLWQYDEKITEWSQFWAWGTGTSSTLLPLGLYFKCSFDLYKSDPSSWKFEGWLYNNKFYSTTEEFRNAYSSPRFEKLPPNIDGPWTRTDQKGPVLPLDTEAPPMPVAKSARFSVDHDRKYVQWMGFSFYMGFREDVGMSLWDIRFKGERILYELSMQEALAHYLDSAYSMGNLDELMPGFDCPTHASYLNLTVLGPWEEKVKNAICLFEYDADYSIQRHATESNTKNIYFVVRTITTVGNYDYSFSYEFYMDGSIQVVVRAAGYIEAAYYAHNSDYGYQIHDALSGAMHDHVLNCKADFDILDTANTMELVTVTPATENYVWSDQPRHTMKLVRSQIESEDDSRLHWSGNGATQYRIINTDKPNKYGEYRGYRILPSQGTIHLSASNSSNLANAVNWAYHDLQVTKQKDTEPRSSNPSNYNNVYDPLVGFDHFFDGESLQQEDLVVWFNLGMHHIPHTGDLPNTVFTTPHSAVQITPSNFFDRDESRDTVNMIKLDWKAGKGHVETFGQAQQVCVADVPHY</sequence>
<evidence type="ECO:0000256" key="3">
    <source>
        <dbReference type="ARBA" id="ARBA00022723"/>
    </source>
</evidence>
<feature type="active site" description="Proton acceptor" evidence="7">
    <location>
        <position position="381"/>
    </location>
</feature>
<dbReference type="GO" id="GO:0005507">
    <property type="term" value="F:copper ion binding"/>
    <property type="evidence" value="ECO:0007669"/>
    <property type="project" value="InterPro"/>
</dbReference>
<dbReference type="PRINTS" id="PR00766">
    <property type="entry name" value="CUDAOXIDASE"/>
</dbReference>
<dbReference type="SUPFAM" id="SSF54416">
    <property type="entry name" value="Amine oxidase N-terminal region"/>
    <property type="match status" value="2"/>
</dbReference>
<reference evidence="14 15" key="1">
    <citation type="submission" date="2023-08" db="EMBL/GenBank/DDBJ databases">
        <title>Black Yeasts Isolated from many extreme environments.</title>
        <authorList>
            <person name="Coleine C."/>
            <person name="Stajich J.E."/>
            <person name="Selbmann L."/>
        </authorList>
    </citation>
    <scope>NUCLEOTIDE SEQUENCE [LARGE SCALE GENOMIC DNA]</scope>
    <source>
        <strain evidence="14 15">CCFEE 5935</strain>
    </source>
</reference>
<evidence type="ECO:0000256" key="1">
    <source>
        <dbReference type="ARBA" id="ARBA00001935"/>
    </source>
</evidence>
<dbReference type="AlphaFoldDB" id="A0AAV9NX18"/>